<protein>
    <submittedName>
        <fullName evidence="2">Uncharacterized protein</fullName>
    </submittedName>
</protein>
<feature type="non-terminal residue" evidence="2">
    <location>
        <position position="482"/>
    </location>
</feature>
<dbReference type="GO" id="GO:0005737">
    <property type="term" value="C:cytoplasm"/>
    <property type="evidence" value="ECO:0007669"/>
    <property type="project" value="TreeGrafter"/>
</dbReference>
<dbReference type="EMBL" id="FZQP02001138">
    <property type="protein sequence ID" value="VVC91912.1"/>
    <property type="molecule type" value="Genomic_DNA"/>
</dbReference>
<dbReference type="PANTHER" id="PTHR44099">
    <property type="entry name" value="RABCONNECTIN-3B, ISOFORM A"/>
    <property type="match status" value="1"/>
</dbReference>
<dbReference type="PANTHER" id="PTHR44099:SF4">
    <property type="entry name" value="RABCONNECTIN-3B, ISOFORM A"/>
    <property type="match status" value="1"/>
</dbReference>
<dbReference type="Proteomes" id="UP000324832">
    <property type="component" value="Unassembled WGS sequence"/>
</dbReference>
<dbReference type="InterPro" id="IPR049916">
    <property type="entry name" value="WDR72-like"/>
</dbReference>
<reference evidence="2 3" key="1">
    <citation type="submission" date="2017-07" db="EMBL/GenBank/DDBJ databases">
        <authorList>
            <person name="Talla V."/>
            <person name="Backstrom N."/>
        </authorList>
    </citation>
    <scope>NUCLEOTIDE SEQUENCE [LARGE SCALE GENOMIC DNA]</scope>
</reference>
<evidence type="ECO:0000313" key="3">
    <source>
        <dbReference type="Proteomes" id="UP000324832"/>
    </source>
</evidence>
<organism evidence="2 3">
    <name type="scientific">Leptidea sinapis</name>
    <dbReference type="NCBI Taxonomy" id="189913"/>
    <lineage>
        <taxon>Eukaryota</taxon>
        <taxon>Metazoa</taxon>
        <taxon>Ecdysozoa</taxon>
        <taxon>Arthropoda</taxon>
        <taxon>Hexapoda</taxon>
        <taxon>Insecta</taxon>
        <taxon>Pterygota</taxon>
        <taxon>Neoptera</taxon>
        <taxon>Endopterygota</taxon>
        <taxon>Lepidoptera</taxon>
        <taxon>Glossata</taxon>
        <taxon>Ditrysia</taxon>
        <taxon>Papilionoidea</taxon>
        <taxon>Pieridae</taxon>
        <taxon>Dismorphiinae</taxon>
        <taxon>Leptidea</taxon>
    </lineage>
</organism>
<sequence>MLETSPATLFSVRKKMNTDCAVIVKDDQHDNKKRHRPRDMSLAEPPHTMEIAQILMSLLHAWGLDPDLDRVCESKLGLLRPMVPVCFGVVSRHGHMSVQLPTWLGSWVDSSSTMPDDPVLMTSNLPMELVRQEKLTRLFSSKLHWELSTTLTTNHLLSIVALSNTLMSMSNASFVPEQEMIRRLHRPTTRGSSWGGDDEREEQLAAQQAHIKQGWSLLATLHCVLLPDKVVAAGAKSFKRPQVEMLARRWQHHCLEVREAAQALLLAELARLGPKGRKALVDNWAQYLPLYTHTESINPQAAQKEPAEKVTRDQDEEFEEEEEEIVRKPSSLAELKRKQTTAVVLLGVIGAEFGQDIASEGNNKKRKDADSRKSSIVEGFTLSASNNLARLTALALSHLLLAPGSARLPAFTPLRRAAVDLLGRGFSVWEPYLDVSHVLLGLLEMCSDADKLVPSMTYGLPLTAQADSCRTARHALTLIATA</sequence>
<keyword evidence="3" id="KW-1185">Reference proteome</keyword>
<gene>
    <name evidence="2" type="ORF">LSINAPIS_LOCUS4467</name>
</gene>
<proteinExistence type="predicted"/>
<accession>A0A5E4Q120</accession>
<name>A0A5E4Q120_9NEOP</name>
<evidence type="ECO:0000256" key="1">
    <source>
        <dbReference type="SAM" id="MobiDB-lite"/>
    </source>
</evidence>
<dbReference type="AlphaFoldDB" id="A0A5E4Q120"/>
<evidence type="ECO:0000313" key="2">
    <source>
        <dbReference type="EMBL" id="VVC91912.1"/>
    </source>
</evidence>
<feature type="region of interest" description="Disordered" evidence="1">
    <location>
        <begin position="298"/>
        <end position="320"/>
    </location>
</feature>